<dbReference type="STRING" id="1121284.SAMN05660493_03187"/>
<comment type="subcellular location">
    <subcellularLocation>
        <location evidence="1">Membrane</location>
        <topology evidence="1">Multi-pass membrane protein</topology>
    </subcellularLocation>
</comment>
<keyword evidence="8" id="KW-1185">Reference proteome</keyword>
<evidence type="ECO:0000313" key="7">
    <source>
        <dbReference type="EMBL" id="SIT98599.1"/>
    </source>
</evidence>
<keyword evidence="3 5" id="KW-1133">Transmembrane helix</keyword>
<dbReference type="Pfam" id="PF07291">
    <property type="entry name" value="MauE"/>
    <property type="match status" value="1"/>
</dbReference>
<evidence type="ECO:0000256" key="2">
    <source>
        <dbReference type="ARBA" id="ARBA00022692"/>
    </source>
</evidence>
<evidence type="ECO:0000256" key="3">
    <source>
        <dbReference type="ARBA" id="ARBA00022989"/>
    </source>
</evidence>
<feature type="domain" description="Methylamine utilisation protein MauE" evidence="6">
    <location>
        <begin position="2"/>
        <end position="47"/>
    </location>
</feature>
<dbReference type="InterPro" id="IPR009908">
    <property type="entry name" value="Methylamine_util_MauE"/>
</dbReference>
<evidence type="ECO:0000256" key="1">
    <source>
        <dbReference type="ARBA" id="ARBA00004141"/>
    </source>
</evidence>
<evidence type="ECO:0000256" key="5">
    <source>
        <dbReference type="SAM" id="Phobius"/>
    </source>
</evidence>
<accession>A0A1U7Q1E4</accession>
<feature type="transmembrane region" description="Helical" evidence="5">
    <location>
        <begin position="6"/>
        <end position="26"/>
    </location>
</feature>
<name>A0A1U7Q1E4_9FLAO</name>
<keyword evidence="2 5" id="KW-0812">Transmembrane</keyword>
<reference evidence="8" key="1">
    <citation type="submission" date="2016-10" db="EMBL/GenBank/DDBJ databases">
        <authorList>
            <person name="Varghese N."/>
            <person name="Submissions S."/>
        </authorList>
    </citation>
    <scope>NUCLEOTIDE SEQUENCE [LARGE SCALE GENOMIC DNA]</scope>
    <source>
        <strain evidence="8">DSM 19482</strain>
    </source>
</reference>
<keyword evidence="4 5" id="KW-0472">Membrane</keyword>
<feature type="transmembrane region" description="Helical" evidence="5">
    <location>
        <begin position="58"/>
        <end position="75"/>
    </location>
</feature>
<dbReference type="AlphaFoldDB" id="A0A1U7Q1E4"/>
<protein>
    <submittedName>
        <fullName evidence="7">Thiosulfate dehydrogenase [quinone] large subunit</fullName>
    </submittedName>
</protein>
<organism evidence="7 8">
    <name type="scientific">Epilithonimonas bovis DSM 19482</name>
    <dbReference type="NCBI Taxonomy" id="1121284"/>
    <lineage>
        <taxon>Bacteria</taxon>
        <taxon>Pseudomonadati</taxon>
        <taxon>Bacteroidota</taxon>
        <taxon>Flavobacteriia</taxon>
        <taxon>Flavobacteriales</taxon>
        <taxon>Weeksellaceae</taxon>
        <taxon>Chryseobacterium group</taxon>
        <taxon>Epilithonimonas</taxon>
    </lineage>
</organism>
<dbReference type="GO" id="GO:0016020">
    <property type="term" value="C:membrane"/>
    <property type="evidence" value="ECO:0007669"/>
    <property type="project" value="UniProtKB-SubCell"/>
</dbReference>
<evidence type="ECO:0000259" key="6">
    <source>
        <dbReference type="Pfam" id="PF07291"/>
    </source>
</evidence>
<gene>
    <name evidence="7" type="ORF">SAMN05660493_03187</name>
</gene>
<dbReference type="Proteomes" id="UP000187261">
    <property type="component" value="Unassembled WGS sequence"/>
</dbReference>
<evidence type="ECO:0000256" key="4">
    <source>
        <dbReference type="ARBA" id="ARBA00023136"/>
    </source>
</evidence>
<proteinExistence type="predicted"/>
<dbReference type="EMBL" id="FTPU01000059">
    <property type="protein sequence ID" value="SIT98599.1"/>
    <property type="molecule type" value="Genomic_DNA"/>
</dbReference>
<evidence type="ECO:0000313" key="8">
    <source>
        <dbReference type="Proteomes" id="UP000187261"/>
    </source>
</evidence>
<dbReference type="GO" id="GO:0030416">
    <property type="term" value="P:methylamine metabolic process"/>
    <property type="evidence" value="ECO:0007669"/>
    <property type="project" value="InterPro"/>
</dbReference>
<feature type="transmembrane region" description="Helical" evidence="5">
    <location>
        <begin position="33"/>
        <end position="52"/>
    </location>
</feature>
<sequence length="83" mass="9645">MIPTFLLMPFSYILPILEFMIGLWLLIGYQSRWALYAGLTLMSVLIFGSCSIENWNAIEAQLIHATYLFGLLWFFQKYGDKAE</sequence>